<evidence type="ECO:0000259" key="2">
    <source>
        <dbReference type="Pfam" id="PF03372"/>
    </source>
</evidence>
<feature type="domain" description="Endonuclease/exonuclease/phosphatase" evidence="2">
    <location>
        <begin position="475"/>
        <end position="612"/>
    </location>
</feature>
<evidence type="ECO:0000313" key="3">
    <source>
        <dbReference type="EMBL" id="KAE8656192.1"/>
    </source>
</evidence>
<feature type="region of interest" description="Disordered" evidence="1">
    <location>
        <begin position="1"/>
        <end position="44"/>
    </location>
</feature>
<comment type="caution">
    <text evidence="3">The sequence shown here is derived from an EMBL/GenBank/DDBJ whole genome shotgun (WGS) entry which is preliminary data.</text>
</comment>
<feature type="compositionally biased region" description="Basic and acidic residues" evidence="1">
    <location>
        <begin position="276"/>
        <end position="287"/>
    </location>
</feature>
<feature type="region of interest" description="Disordered" evidence="1">
    <location>
        <begin position="402"/>
        <end position="451"/>
    </location>
</feature>
<dbReference type="EMBL" id="VEPZ02001768">
    <property type="protein sequence ID" value="KAE8656192.1"/>
    <property type="molecule type" value="Genomic_DNA"/>
</dbReference>
<feature type="region of interest" description="Disordered" evidence="1">
    <location>
        <begin position="276"/>
        <end position="345"/>
    </location>
</feature>
<feature type="compositionally biased region" description="Basic and acidic residues" evidence="1">
    <location>
        <begin position="316"/>
        <end position="341"/>
    </location>
</feature>
<evidence type="ECO:0000313" key="4">
    <source>
        <dbReference type="Proteomes" id="UP000436088"/>
    </source>
</evidence>
<feature type="compositionally biased region" description="Polar residues" evidence="1">
    <location>
        <begin position="305"/>
        <end position="315"/>
    </location>
</feature>
<dbReference type="SUPFAM" id="SSF56219">
    <property type="entry name" value="DNase I-like"/>
    <property type="match status" value="2"/>
</dbReference>
<dbReference type="PANTHER" id="PTHR35218">
    <property type="entry name" value="RNASE H DOMAIN-CONTAINING PROTEIN"/>
    <property type="match status" value="1"/>
</dbReference>
<proteinExistence type="predicted"/>
<dbReference type="InterPro" id="IPR036691">
    <property type="entry name" value="Endo/exonu/phosph_ase_sf"/>
</dbReference>
<evidence type="ECO:0000256" key="1">
    <source>
        <dbReference type="SAM" id="MobiDB-lite"/>
    </source>
</evidence>
<name>A0A6A2WD36_HIBSY</name>
<dbReference type="AlphaFoldDB" id="A0A6A2WD36"/>
<sequence>MENPRERTLDFNNEITGSGGGRPPDTTKKANTTPLSETDRQTQDEGFIDEGSTDICIGENNDNMEQGKEVTDNISNLGKRTEIRKKTYADMLTEPSKTNNLNNEKPEEEEVVLCEGDYTIDRTREYPRIKFSERIHDLIDKSMKGSVIVRLLGRMISFKALESRIPSLWNLKGNFKLIDLENGYLYRRGLCEGFNGETLDNLCKLSYGTTFESLVFHHGQAPIMEQQTENIDKNNAYSLWMIAETRRRKPILEYNKTSPQTTKTVEARGSRFSVLREQEGTRDKDIHNLTNREPIESMGPRINLEGTQEGSNPKSQTKDKAINNKAKEGSSKEYFKEKEQINESQLERTTQIIGTNAIGAVEKISATKVQIVPSAEVTTPEVTIHEARKGDSKHIAITIVEEDEGKKGPGKSRGKSGVGGPIRSSRLSTKRGMKAKAQYETRPPNKAKSSEWVESVSTRFDAIQTPNKGSAMILFWNCQGAVSQSFRRIFKDMISRNKPQVAVLMETRVSKRAADSIVHNLGFPNSIRVEAQEFSGGIWLLWKGNIYMDILQASKQFIHGRRKTKVNEKGIISTVVYASHRVEKRKMLWSKIHQLDPGNNEACVVGGDFNAILKQNEMRGEFLNDLEKQLKTELDIVLEHEESFWFQKARNKWILNDQEELKDMTVDFYQKLFTSSGESDSNYEIRGDFTNKYPEALKERSAPVTQDEIKRVVFEPVEGTRSRWITCRILPKKLAAGAASLVFKGHFLNFIREFHPSVVALFEPRVYVKDLGVHFQFTAVYASPSKVGRSNLWQRLASINPEDGIPWLIGGDFNVILSLEERRGGALLNKRGIKAFSDFPFANSLTDLGFRGSPFTWLGSNHRPLLISLGDWDHHQHNHPFRFINEWQSHPQFADFLVSVWESNRSLVDNMNQFRVKVETWNKEVFGYIGEKRKLRAHADELIKLATEFFKNLFTSSMGGQQPYPVRGLFRRLKQTECERCTIPISNDKVQWGLFDMGASQTPGVDGLNAGFFQKNWTNVGASVCEFVRNVFSTGEIPVYINQTLIVLIPKVSLPETMSQFRLISLCTVIYKIISKILVNCLKSSIPDWVLCLVIQRVLADFCMVFGHRVSVAKTTIFFSKNVPSNLRNSINNGFGIGEVTNLGKYLGDLVLHQRVTTASYHYLVQTVERKLSGWKARCLSLAGIILLAKTILSAIPTYTLHLQTAVLPKVARSTIERLILLGKSGYFPHERSFKIDLKCQDQNHQRLHSG</sequence>
<organism evidence="3 4">
    <name type="scientific">Hibiscus syriacus</name>
    <name type="common">Rose of Sharon</name>
    <dbReference type="NCBI Taxonomy" id="106335"/>
    <lineage>
        <taxon>Eukaryota</taxon>
        <taxon>Viridiplantae</taxon>
        <taxon>Streptophyta</taxon>
        <taxon>Embryophyta</taxon>
        <taxon>Tracheophyta</taxon>
        <taxon>Spermatophyta</taxon>
        <taxon>Magnoliopsida</taxon>
        <taxon>eudicotyledons</taxon>
        <taxon>Gunneridae</taxon>
        <taxon>Pentapetalae</taxon>
        <taxon>rosids</taxon>
        <taxon>malvids</taxon>
        <taxon>Malvales</taxon>
        <taxon>Malvaceae</taxon>
        <taxon>Malvoideae</taxon>
        <taxon>Hibiscus</taxon>
    </lineage>
</organism>
<gene>
    <name evidence="3" type="ORF">F3Y22_tig00117005pilonHSYRG00094</name>
</gene>
<reference evidence="3" key="1">
    <citation type="submission" date="2019-09" db="EMBL/GenBank/DDBJ databases">
        <title>Draft genome information of white flower Hibiscus syriacus.</title>
        <authorList>
            <person name="Kim Y.-M."/>
        </authorList>
    </citation>
    <scope>NUCLEOTIDE SEQUENCE [LARGE SCALE GENOMIC DNA]</scope>
    <source>
        <strain evidence="3">YM2019G1</strain>
    </source>
</reference>
<dbReference type="GO" id="GO:0003824">
    <property type="term" value="F:catalytic activity"/>
    <property type="evidence" value="ECO:0007669"/>
    <property type="project" value="InterPro"/>
</dbReference>
<keyword evidence="4" id="KW-1185">Reference proteome</keyword>
<protein>
    <recommendedName>
        <fullName evidence="2">Endonuclease/exonuclease/phosphatase domain-containing protein</fullName>
    </recommendedName>
</protein>
<accession>A0A6A2WD36</accession>
<dbReference type="InterPro" id="IPR005135">
    <property type="entry name" value="Endo/exonuclease/phosphatase"/>
</dbReference>
<dbReference type="Pfam" id="PF03372">
    <property type="entry name" value="Exo_endo_phos"/>
    <property type="match status" value="1"/>
</dbReference>
<dbReference type="PANTHER" id="PTHR35218:SF7">
    <property type="entry name" value="ENDONUCLEASE_EXONUCLEASE_PHOSPHATASE"/>
    <property type="match status" value="1"/>
</dbReference>
<dbReference type="Proteomes" id="UP000436088">
    <property type="component" value="Unassembled WGS sequence"/>
</dbReference>
<dbReference type="Gene3D" id="3.60.10.10">
    <property type="entry name" value="Endonuclease/exonuclease/phosphatase"/>
    <property type="match status" value="2"/>
</dbReference>